<keyword evidence="5" id="KW-0326">Glycosidase</keyword>
<accession>A0A644WQB2</accession>
<dbReference type="SUPFAM" id="SSF52279">
    <property type="entry name" value="Beta-D-glucan exohydrolase, C-terminal domain"/>
    <property type="match status" value="1"/>
</dbReference>
<feature type="domain" description="Fibronectin type III-like" evidence="4">
    <location>
        <begin position="641"/>
        <end position="711"/>
    </location>
</feature>
<dbReference type="Pfam" id="PF00933">
    <property type="entry name" value="Glyco_hydro_3"/>
    <property type="match status" value="1"/>
</dbReference>
<dbReference type="InterPro" id="IPR050288">
    <property type="entry name" value="Cellulose_deg_GH3"/>
</dbReference>
<comment type="similarity">
    <text evidence="1">Belongs to the glycosyl hydrolase 3 family.</text>
</comment>
<keyword evidence="3" id="KW-0119">Carbohydrate metabolism</keyword>
<reference evidence="5" key="1">
    <citation type="submission" date="2019-08" db="EMBL/GenBank/DDBJ databases">
        <authorList>
            <person name="Kucharzyk K."/>
            <person name="Murdoch R.W."/>
            <person name="Higgins S."/>
            <person name="Loffler F."/>
        </authorList>
    </citation>
    <scope>NUCLEOTIDE SEQUENCE</scope>
</reference>
<name>A0A644WQB2_9ZZZZ</name>
<evidence type="ECO:0000256" key="3">
    <source>
        <dbReference type="ARBA" id="ARBA00023277"/>
    </source>
</evidence>
<dbReference type="InterPro" id="IPR019800">
    <property type="entry name" value="Glyco_hydro_3_AS"/>
</dbReference>
<dbReference type="InterPro" id="IPR017853">
    <property type="entry name" value="GH"/>
</dbReference>
<dbReference type="EMBL" id="VSSQ01001153">
    <property type="protein sequence ID" value="MPM05658.1"/>
    <property type="molecule type" value="Genomic_DNA"/>
</dbReference>
<proteinExistence type="inferred from homology"/>
<keyword evidence="2 5" id="KW-0378">Hydrolase</keyword>
<dbReference type="PANTHER" id="PTHR42715:SF10">
    <property type="entry name" value="BETA-GLUCOSIDASE"/>
    <property type="match status" value="1"/>
</dbReference>
<dbReference type="PANTHER" id="PTHR42715">
    <property type="entry name" value="BETA-GLUCOSIDASE"/>
    <property type="match status" value="1"/>
</dbReference>
<organism evidence="5">
    <name type="scientific">bioreactor metagenome</name>
    <dbReference type="NCBI Taxonomy" id="1076179"/>
    <lineage>
        <taxon>unclassified sequences</taxon>
        <taxon>metagenomes</taxon>
        <taxon>ecological metagenomes</taxon>
    </lineage>
</organism>
<evidence type="ECO:0000259" key="4">
    <source>
        <dbReference type="SMART" id="SM01217"/>
    </source>
</evidence>
<dbReference type="Gene3D" id="2.60.40.10">
    <property type="entry name" value="Immunoglobulins"/>
    <property type="match status" value="1"/>
</dbReference>
<dbReference type="SUPFAM" id="SSF51445">
    <property type="entry name" value="(Trans)glycosidases"/>
    <property type="match status" value="1"/>
</dbReference>
<dbReference type="InterPro" id="IPR036962">
    <property type="entry name" value="Glyco_hydro_3_N_sf"/>
</dbReference>
<dbReference type="InterPro" id="IPR013783">
    <property type="entry name" value="Ig-like_fold"/>
</dbReference>
<dbReference type="Pfam" id="PF01915">
    <property type="entry name" value="Glyco_hydro_3_C"/>
    <property type="match status" value="1"/>
</dbReference>
<dbReference type="EC" id="3.2.1.21" evidence="5"/>
<gene>
    <name evidence="5" type="primary">bglB_3</name>
    <name evidence="5" type="ORF">SDC9_51949</name>
</gene>
<dbReference type="GO" id="GO:0008422">
    <property type="term" value="F:beta-glucosidase activity"/>
    <property type="evidence" value="ECO:0007669"/>
    <property type="project" value="UniProtKB-EC"/>
</dbReference>
<dbReference type="Gene3D" id="3.40.50.1700">
    <property type="entry name" value="Glycoside hydrolase family 3 C-terminal domain"/>
    <property type="match status" value="1"/>
</dbReference>
<evidence type="ECO:0000256" key="1">
    <source>
        <dbReference type="ARBA" id="ARBA00005336"/>
    </source>
</evidence>
<dbReference type="PRINTS" id="PR00133">
    <property type="entry name" value="GLHYDRLASE3"/>
</dbReference>
<evidence type="ECO:0000256" key="2">
    <source>
        <dbReference type="ARBA" id="ARBA00022801"/>
    </source>
</evidence>
<dbReference type="InterPro" id="IPR002772">
    <property type="entry name" value="Glyco_hydro_3_C"/>
</dbReference>
<protein>
    <submittedName>
        <fullName evidence="5">Thermostable beta-glucosidase B</fullName>
        <ecNumber evidence="5">3.2.1.21</ecNumber>
    </submittedName>
</protein>
<dbReference type="Pfam" id="PF14310">
    <property type="entry name" value="Fn3-like"/>
    <property type="match status" value="1"/>
</dbReference>
<dbReference type="AlphaFoldDB" id="A0A644WQB2"/>
<comment type="caution">
    <text evidence="5">The sequence shown here is derived from an EMBL/GenBank/DDBJ whole genome shotgun (WGS) entry which is preliminary data.</text>
</comment>
<dbReference type="InterPro" id="IPR001764">
    <property type="entry name" value="Glyco_hydro_3_N"/>
</dbReference>
<evidence type="ECO:0000313" key="5">
    <source>
        <dbReference type="EMBL" id="MPM05658.1"/>
    </source>
</evidence>
<dbReference type="Gene3D" id="3.20.20.300">
    <property type="entry name" value="Glycoside hydrolase, family 3, N-terminal domain"/>
    <property type="match status" value="1"/>
</dbReference>
<dbReference type="SMART" id="SM01217">
    <property type="entry name" value="Fn3_like"/>
    <property type="match status" value="1"/>
</dbReference>
<sequence length="727" mass="81096">MGRQGLSCYNCPKGAAVSVRWFQKAFKQVIQMRMTHLLANRSYALDHEPMQLQLPQSKEKSVAKRLVSAMTLDEKISLLSGRDEFCIPGIERLGLKPVWSSDATMGLRGWKAPVTDFPAAVALAATFDDDLMTRVGRVMGCECRALGIGILLGPGVNIARVPVCGRNFEYFGEDPYLAGEMAGRYISGVREYPVITTVKHFACNNSEFDRHKSDSVVDERTLRELYLPAFKRALEAGSLGIMTSYNQVNGTYTSEHPYLIGSILRGEWGFDGLVVSDWNSLYSTDGALKDGVDLEMPQARYFTKERVLDALARKVVTEQDIDTKVLHLLTSYEKAGLFVVPMADPACQVGTRENRDAALDAAIGAPVLLQNKAQALPLSPSLNLCIGGSNAYTVAQGGGSSMVQWETKPQTFASLMQEKGAFLLPKRWFSQKRCKQRVSSCDAVVLVVGFGHTEESEAYDRPWTLNRADLKAIEAAARLNKRTIVVVQSGSAVEMESWHDQVAAILYTSFLGSSTAQALKSLLYGEVSPSGKLPFTQARRLSDYRSMRAYPRDFDTVTVDRIKKGQGDPKVREVEKLCYTEALMVGYRQFDTEGPEPLYCFGFGLSYTTFSYTDLQVKELSQGMWQLSVKLTNTGNFPASEVAQLYIQPLQPAVFRPAQELKGYRKVFLQPQEAREVFFTVEATAFERWDLNAWKFVSDEGLYELRIGSSSRDIRLKCVVDYKKRKS</sequence>
<dbReference type="InterPro" id="IPR036881">
    <property type="entry name" value="Glyco_hydro_3_C_sf"/>
</dbReference>
<dbReference type="GO" id="GO:0005975">
    <property type="term" value="P:carbohydrate metabolic process"/>
    <property type="evidence" value="ECO:0007669"/>
    <property type="project" value="InterPro"/>
</dbReference>
<dbReference type="InterPro" id="IPR026891">
    <property type="entry name" value="Fn3-like"/>
</dbReference>
<dbReference type="PROSITE" id="PS00775">
    <property type="entry name" value="GLYCOSYL_HYDROL_F3"/>
    <property type="match status" value="1"/>
</dbReference>